<sequence>MQSTNSQKIILSNLKRKIVGDSKNVIPSKKARSYCPQLFSIPDSVIYYITKNPATLKLYKSIVKTCKYFFAKNPILIIPLLQAWHNSGNEKDKKQEWKISFNENSVDFDKISAAKLWITDGIEVQNEIENRSDPFFSSTILPKIYQCDITSFEINNQNLSFKDFCFITSNVGQIPHLEGLTIKYDNGKVVPLEKILEVFPELSEFHWDIMGTPNIITSETVKELLKFQNFGNIDFFDLTDVPEIFDIESFYAHIKKNKNTFIGIAFCDDISQEYKNRLQAIVNEILQTENREYTMPLIEFPGNDELSRNEMLTIYLAEIRECF</sequence>
<dbReference type="WBParaSite" id="ES5_v2.g23900.t1">
    <property type="protein sequence ID" value="ES5_v2.g23900.t1"/>
    <property type="gene ID" value="ES5_v2.g23900"/>
</dbReference>
<proteinExistence type="predicted"/>
<organism evidence="1 2">
    <name type="scientific">Panagrolaimus sp. ES5</name>
    <dbReference type="NCBI Taxonomy" id="591445"/>
    <lineage>
        <taxon>Eukaryota</taxon>
        <taxon>Metazoa</taxon>
        <taxon>Ecdysozoa</taxon>
        <taxon>Nematoda</taxon>
        <taxon>Chromadorea</taxon>
        <taxon>Rhabditida</taxon>
        <taxon>Tylenchina</taxon>
        <taxon>Panagrolaimomorpha</taxon>
        <taxon>Panagrolaimoidea</taxon>
        <taxon>Panagrolaimidae</taxon>
        <taxon>Panagrolaimus</taxon>
    </lineage>
</organism>
<dbReference type="Proteomes" id="UP000887579">
    <property type="component" value="Unplaced"/>
</dbReference>
<evidence type="ECO:0000313" key="2">
    <source>
        <dbReference type="WBParaSite" id="ES5_v2.g23900.t1"/>
    </source>
</evidence>
<reference evidence="2" key="1">
    <citation type="submission" date="2022-11" db="UniProtKB">
        <authorList>
            <consortium name="WormBaseParasite"/>
        </authorList>
    </citation>
    <scope>IDENTIFICATION</scope>
</reference>
<evidence type="ECO:0000313" key="1">
    <source>
        <dbReference type="Proteomes" id="UP000887579"/>
    </source>
</evidence>
<accession>A0AC34G2K4</accession>
<protein>
    <submittedName>
        <fullName evidence="2">Uncharacterized protein</fullName>
    </submittedName>
</protein>
<name>A0AC34G2K4_9BILA</name>